<dbReference type="InterPro" id="IPR001638">
    <property type="entry name" value="Solute-binding_3/MltF_N"/>
</dbReference>
<dbReference type="PANTHER" id="PTHR35936:SF17">
    <property type="entry name" value="ARGININE-BINDING EXTRACELLULAR PROTEIN ARTP"/>
    <property type="match status" value="1"/>
</dbReference>
<sequence length="308" mass="32639">MSDESTDGPTETTGAARTEEASAVKSTIATLLVGAAIALSATAVATGADAKEWKKVRIATEGAYMPWNGTDSSGKLVGFEVDLMKDLCTRMKVECELVAQDWDGIIPALQQGKYDAIMAGMSATDERRKVIQFAGPYANEPSAFAAMKGSPLLTIAADPALVDMKELTADERTVIERLASQLKGKTVGAQVSTIQASFVEKYMPGVTLRTYDKVDNIGLDLVAGRIDAMFADRSAIGGLQKEGATKDITVFGTQYRGGILGDGVAVGLRKADKDLKTLFEKAIVEAHKAGVTGKLSTQWFGYDIAVTP</sequence>
<keyword evidence="1" id="KW-0732">Signal</keyword>
<reference evidence="4 5" key="1">
    <citation type="submission" date="2020-05" db="EMBL/GenBank/DDBJ databases">
        <title>Azospirillum oleiclasticum sp. nov, a nitrogen-fixing and heavy crude oil-emulsifying bacterium isolated from the crude oil of Yumen Oilfield.</title>
        <authorList>
            <person name="Wu D."/>
            <person name="Cai M."/>
            <person name="Zhang X."/>
        </authorList>
    </citation>
    <scope>NUCLEOTIDE SEQUENCE [LARGE SCALE GENOMIC DNA]</scope>
    <source>
        <strain evidence="4 5">ROY-1-1-2</strain>
    </source>
</reference>
<dbReference type="Pfam" id="PF00497">
    <property type="entry name" value="SBP_bac_3"/>
    <property type="match status" value="1"/>
</dbReference>
<protein>
    <submittedName>
        <fullName evidence="4">Transporter substrate-binding domain-containing protein</fullName>
    </submittedName>
</protein>
<dbReference type="SMART" id="SM00062">
    <property type="entry name" value="PBPb"/>
    <property type="match status" value="1"/>
</dbReference>
<evidence type="ECO:0000259" key="3">
    <source>
        <dbReference type="SMART" id="SM00062"/>
    </source>
</evidence>
<evidence type="ECO:0000256" key="2">
    <source>
        <dbReference type="SAM" id="MobiDB-lite"/>
    </source>
</evidence>
<organism evidence="4 5">
    <name type="scientific">Azospirillum oleiclasticum</name>
    <dbReference type="NCBI Taxonomy" id="2735135"/>
    <lineage>
        <taxon>Bacteria</taxon>
        <taxon>Pseudomonadati</taxon>
        <taxon>Pseudomonadota</taxon>
        <taxon>Alphaproteobacteria</taxon>
        <taxon>Rhodospirillales</taxon>
        <taxon>Azospirillaceae</taxon>
        <taxon>Azospirillum</taxon>
    </lineage>
</organism>
<accession>A0ABX2TDK9</accession>
<comment type="caution">
    <text evidence="4">The sequence shown here is derived from an EMBL/GenBank/DDBJ whole genome shotgun (WGS) entry which is preliminary data.</text>
</comment>
<evidence type="ECO:0000256" key="1">
    <source>
        <dbReference type="ARBA" id="ARBA00022729"/>
    </source>
</evidence>
<gene>
    <name evidence="4" type="ORF">HND93_16040</name>
</gene>
<name>A0ABX2TDK9_9PROT</name>
<proteinExistence type="predicted"/>
<keyword evidence="5" id="KW-1185">Reference proteome</keyword>
<dbReference type="Proteomes" id="UP000584642">
    <property type="component" value="Unassembled WGS sequence"/>
</dbReference>
<dbReference type="EMBL" id="JABFDB010000011">
    <property type="protein sequence ID" value="NYZ21228.1"/>
    <property type="molecule type" value="Genomic_DNA"/>
</dbReference>
<feature type="region of interest" description="Disordered" evidence="2">
    <location>
        <begin position="1"/>
        <end position="20"/>
    </location>
</feature>
<evidence type="ECO:0000313" key="4">
    <source>
        <dbReference type="EMBL" id="NYZ21228.1"/>
    </source>
</evidence>
<dbReference type="PANTHER" id="PTHR35936">
    <property type="entry name" value="MEMBRANE-BOUND LYTIC MUREIN TRANSGLYCOSYLASE F"/>
    <property type="match status" value="1"/>
</dbReference>
<dbReference type="SUPFAM" id="SSF53850">
    <property type="entry name" value="Periplasmic binding protein-like II"/>
    <property type="match status" value="1"/>
</dbReference>
<dbReference type="Gene3D" id="3.40.190.10">
    <property type="entry name" value="Periplasmic binding protein-like II"/>
    <property type="match status" value="2"/>
</dbReference>
<evidence type="ECO:0000313" key="5">
    <source>
        <dbReference type="Proteomes" id="UP000584642"/>
    </source>
</evidence>
<feature type="domain" description="Solute-binding protein family 3/N-terminal" evidence="3">
    <location>
        <begin position="55"/>
        <end position="303"/>
    </location>
</feature>